<comment type="caution">
    <text evidence="1">The sequence shown here is derived from an EMBL/GenBank/DDBJ whole genome shotgun (WGS) entry which is preliminary data.</text>
</comment>
<name>A0ABV4FM65_9BRAD</name>
<reference evidence="1 2" key="1">
    <citation type="submission" date="2024-07" db="EMBL/GenBank/DDBJ databases">
        <title>Genomic Encyclopedia of Type Strains, Phase V (KMG-V): Genome sequencing to study the core and pangenomes of soil and plant-associated prokaryotes.</title>
        <authorList>
            <person name="Whitman W."/>
        </authorList>
    </citation>
    <scope>NUCLEOTIDE SEQUENCE [LARGE SCALE GENOMIC DNA]</scope>
    <source>
        <strain evidence="1 2">USDA 152</strain>
    </source>
</reference>
<keyword evidence="2" id="KW-1185">Reference proteome</keyword>
<protein>
    <submittedName>
        <fullName evidence="1">Uncharacterized protein</fullName>
    </submittedName>
</protein>
<dbReference type="EMBL" id="JBGBZJ010000003">
    <property type="protein sequence ID" value="MEY9451999.1"/>
    <property type="molecule type" value="Genomic_DNA"/>
</dbReference>
<evidence type="ECO:0000313" key="2">
    <source>
        <dbReference type="Proteomes" id="UP001565369"/>
    </source>
</evidence>
<dbReference type="RefSeq" id="WP_028140196.1">
    <property type="nucleotide sequence ID" value="NZ_AP021854.1"/>
</dbReference>
<evidence type="ECO:0000313" key="1">
    <source>
        <dbReference type="EMBL" id="MEY9451999.1"/>
    </source>
</evidence>
<organism evidence="1 2">
    <name type="scientific">Bradyrhizobium ottawaense</name>
    <dbReference type="NCBI Taxonomy" id="931866"/>
    <lineage>
        <taxon>Bacteria</taxon>
        <taxon>Pseudomonadati</taxon>
        <taxon>Pseudomonadota</taxon>
        <taxon>Alphaproteobacteria</taxon>
        <taxon>Hyphomicrobiales</taxon>
        <taxon>Nitrobacteraceae</taxon>
        <taxon>Bradyrhizobium</taxon>
    </lineage>
</organism>
<sequence length="177" mass="19276">MNAETIKSHHIVMSMTPSSDCRFFASWLQKVAEAGEFLSQAMGMSQFANLIRSMHMFAPPDIQAAAVEVLCALRTDKEWPFHTSNDGCAMAVGLDQADNCQFGVEVAILIQLGFFTLLDGRYHMSVPETVTPELVQAALLKVASTQVDDTGAQPQCLLHSMPEAEAEAKAMNLRNAA</sequence>
<proteinExistence type="predicted"/>
<gene>
    <name evidence="1" type="ORF">ABIG07_000947</name>
</gene>
<dbReference type="Proteomes" id="UP001565369">
    <property type="component" value="Unassembled WGS sequence"/>
</dbReference>
<accession>A0ABV4FM65</accession>